<sequence>MKGRPKGIHVWSEGKYVGNIMYTYRVPLMSEEELEDTLLKTFPQLKGKRWNIRFI</sequence>
<name>A0A8S5QGU8_9CAUD</name>
<evidence type="ECO:0000313" key="1">
    <source>
        <dbReference type="EMBL" id="DAE17981.1"/>
    </source>
</evidence>
<reference evidence="1" key="1">
    <citation type="journal article" date="2021" name="Proc. Natl. Acad. Sci. U.S.A.">
        <title>A Catalog of Tens of Thousands of Viruses from Human Metagenomes Reveals Hidden Associations with Chronic Diseases.</title>
        <authorList>
            <person name="Tisza M.J."/>
            <person name="Buck C.B."/>
        </authorList>
    </citation>
    <scope>NUCLEOTIDE SEQUENCE</scope>
    <source>
        <strain evidence="1">Ctr8v12</strain>
    </source>
</reference>
<proteinExistence type="predicted"/>
<dbReference type="EMBL" id="BK015649">
    <property type="protein sequence ID" value="DAE17981.1"/>
    <property type="molecule type" value="Genomic_DNA"/>
</dbReference>
<protein>
    <submittedName>
        <fullName evidence="1">Uncharacterized protein</fullName>
    </submittedName>
</protein>
<accession>A0A8S5QGU8</accession>
<organism evidence="1">
    <name type="scientific">Siphoviridae sp. ctr8v12</name>
    <dbReference type="NCBI Taxonomy" id="2825685"/>
    <lineage>
        <taxon>Viruses</taxon>
        <taxon>Duplodnaviria</taxon>
        <taxon>Heunggongvirae</taxon>
        <taxon>Uroviricota</taxon>
        <taxon>Caudoviricetes</taxon>
    </lineage>
</organism>